<feature type="domain" description="Peptidase M56" evidence="3">
    <location>
        <begin position="9"/>
        <end position="301"/>
    </location>
</feature>
<dbReference type="Pfam" id="PF05569">
    <property type="entry name" value="Peptidase_M56"/>
    <property type="match status" value="1"/>
</dbReference>
<dbReference type="Proteomes" id="UP000464314">
    <property type="component" value="Chromosome"/>
</dbReference>
<sequence>MLTEIFRNLINVSITTSILIGILILLLPLLRKNYTAKWRYWVWLVIAVRLLIPLNLPIPKPPIEISVPSQNVDIKIPLLKPVTTPAPHYFTAPPAVKERNIEKSISITEILVTVWLLGIVLFILYYIGGYIVFRNSVKRLIRPVKDNRVLDLFSGIKKELKVTKNVRLYSCKKGISPMMTGFFNPVMILPDYELENDSLGLILKHELIHYKRKDIWYKGLVLLANGIHWFNPLVYLMKNQSEKDLEMVCDSEVIKDRDIAFKRKYSETILLAVHQGNIHNTAFSTYIHGGKKTMKKRFTNIFDKGKKKPGIAALCLILAAVCLIGGLVAWERKDNIPKDYNNTVDTSDNSDNGAKKDNQIVYGDNGFGASDQVENSGLPETSDSINETDSTDSEDDTVPLTVTDNAGYKGSHNTDVDNAGIVGTDNADTNTTKTDTDATETSGNELNSDDNSSGSDTRDENIFGKGVLLFMKIINTALSLLCPPAGKVIRFLQINGKESILMKPRKLWKPVLLSPSDIPCGLQKKHVRIFRLWYLL</sequence>
<dbReference type="PANTHER" id="PTHR34978:SF3">
    <property type="entry name" value="SLR0241 PROTEIN"/>
    <property type="match status" value="1"/>
</dbReference>
<reference evidence="4 5" key="1">
    <citation type="submission" date="2020-01" db="EMBL/GenBank/DDBJ databases">
        <title>Genome analysis of Anaerocolumna sp. CBA3638.</title>
        <authorList>
            <person name="Kim J."/>
            <person name="Roh S.W."/>
        </authorList>
    </citation>
    <scope>NUCLEOTIDE SEQUENCE [LARGE SCALE GENOMIC DNA]</scope>
    <source>
        <strain evidence="4 5">CBA3638</strain>
    </source>
</reference>
<feature type="transmembrane region" description="Helical" evidence="2">
    <location>
        <begin position="40"/>
        <end position="58"/>
    </location>
</feature>
<dbReference type="PANTHER" id="PTHR34978">
    <property type="entry name" value="POSSIBLE SENSOR-TRANSDUCER PROTEIN BLAR"/>
    <property type="match status" value="1"/>
</dbReference>
<dbReference type="InterPro" id="IPR008756">
    <property type="entry name" value="Peptidase_M56"/>
</dbReference>
<feature type="compositionally biased region" description="Low complexity" evidence="1">
    <location>
        <begin position="339"/>
        <end position="352"/>
    </location>
</feature>
<dbReference type="RefSeq" id="WP_161838740.1">
    <property type="nucleotide sequence ID" value="NZ_CP048000.1"/>
</dbReference>
<feature type="compositionally biased region" description="Polar residues" evidence="1">
    <location>
        <begin position="442"/>
        <end position="455"/>
    </location>
</feature>
<protein>
    <recommendedName>
        <fullName evidence="3">Peptidase M56 domain-containing protein</fullName>
    </recommendedName>
</protein>
<evidence type="ECO:0000256" key="1">
    <source>
        <dbReference type="SAM" id="MobiDB-lite"/>
    </source>
</evidence>
<gene>
    <name evidence="4" type="ORF">Ana3638_14915</name>
</gene>
<dbReference type="KEGG" id="anr:Ana3638_14915"/>
<keyword evidence="2" id="KW-1133">Transmembrane helix</keyword>
<evidence type="ECO:0000313" key="4">
    <source>
        <dbReference type="EMBL" id="QHQ61915.1"/>
    </source>
</evidence>
<dbReference type="EMBL" id="CP048000">
    <property type="protein sequence ID" value="QHQ61915.1"/>
    <property type="molecule type" value="Genomic_DNA"/>
</dbReference>
<feature type="transmembrane region" description="Helical" evidence="2">
    <location>
        <begin position="110"/>
        <end position="133"/>
    </location>
</feature>
<keyword evidence="2" id="KW-0812">Transmembrane</keyword>
<dbReference type="CDD" id="cd07341">
    <property type="entry name" value="M56_BlaR1_MecR1_like"/>
    <property type="match status" value="1"/>
</dbReference>
<feature type="transmembrane region" description="Helical" evidence="2">
    <location>
        <begin position="6"/>
        <end position="28"/>
    </location>
</feature>
<dbReference type="AlphaFoldDB" id="A0A6P1TQU8"/>
<feature type="transmembrane region" description="Helical" evidence="2">
    <location>
        <begin position="215"/>
        <end position="237"/>
    </location>
</feature>
<feature type="compositionally biased region" description="Low complexity" evidence="1">
    <location>
        <begin position="424"/>
        <end position="433"/>
    </location>
</feature>
<dbReference type="InterPro" id="IPR052173">
    <property type="entry name" value="Beta-lactam_resp_regulator"/>
</dbReference>
<evidence type="ECO:0000313" key="5">
    <source>
        <dbReference type="Proteomes" id="UP000464314"/>
    </source>
</evidence>
<accession>A0A6P1TQU8</accession>
<evidence type="ECO:0000256" key="2">
    <source>
        <dbReference type="SAM" id="Phobius"/>
    </source>
</evidence>
<feature type="region of interest" description="Disordered" evidence="1">
    <location>
        <begin position="338"/>
        <end position="458"/>
    </location>
</feature>
<name>A0A6P1TQU8_9FIRM</name>
<keyword evidence="5" id="KW-1185">Reference proteome</keyword>
<organism evidence="4 5">
    <name type="scientific">Anaerocolumna sedimenticola</name>
    <dbReference type="NCBI Taxonomy" id="2696063"/>
    <lineage>
        <taxon>Bacteria</taxon>
        <taxon>Bacillati</taxon>
        <taxon>Bacillota</taxon>
        <taxon>Clostridia</taxon>
        <taxon>Lachnospirales</taxon>
        <taxon>Lachnospiraceae</taxon>
        <taxon>Anaerocolumna</taxon>
    </lineage>
</organism>
<proteinExistence type="predicted"/>
<keyword evidence="2" id="KW-0472">Membrane</keyword>
<feature type="transmembrane region" description="Helical" evidence="2">
    <location>
        <begin position="311"/>
        <end position="330"/>
    </location>
</feature>
<evidence type="ECO:0000259" key="3">
    <source>
        <dbReference type="Pfam" id="PF05569"/>
    </source>
</evidence>